<feature type="region of interest" description="Disordered" evidence="1">
    <location>
        <begin position="317"/>
        <end position="336"/>
    </location>
</feature>
<evidence type="ECO:0000313" key="3">
    <source>
        <dbReference type="EMBL" id="MUV03180.1"/>
    </source>
</evidence>
<dbReference type="Proteomes" id="UP000433945">
    <property type="component" value="Unassembled WGS sequence"/>
</dbReference>
<keyword evidence="2" id="KW-1133">Transmembrane helix</keyword>
<dbReference type="AlphaFoldDB" id="A0A6N8HBD6"/>
<evidence type="ECO:0000256" key="2">
    <source>
        <dbReference type="SAM" id="Phobius"/>
    </source>
</evidence>
<keyword evidence="2" id="KW-0472">Membrane</keyword>
<reference evidence="3 4" key="1">
    <citation type="submission" date="2019-12" db="EMBL/GenBank/DDBJ databases">
        <authorList>
            <person name="Sun J.-Q."/>
        </authorList>
    </citation>
    <scope>NUCLEOTIDE SEQUENCE [LARGE SCALE GENOMIC DNA]</scope>
    <source>
        <strain evidence="3 4">JCM 17928</strain>
    </source>
</reference>
<evidence type="ECO:0000256" key="1">
    <source>
        <dbReference type="SAM" id="MobiDB-lite"/>
    </source>
</evidence>
<proteinExistence type="predicted"/>
<feature type="transmembrane region" description="Helical" evidence="2">
    <location>
        <begin position="300"/>
        <end position="318"/>
    </location>
</feature>
<dbReference type="RefSeq" id="WP_157482122.1">
    <property type="nucleotide sequence ID" value="NZ_WOWP01000016.1"/>
</dbReference>
<evidence type="ECO:0000313" key="4">
    <source>
        <dbReference type="Proteomes" id="UP000433945"/>
    </source>
</evidence>
<sequence>MNLVKQGFYSPEQIPGLGLRIFGKKIRVGKWLGGVIRKVGDKMYHKLKGSFLLAWLADDVQAGFNWVADQIDTSLVDSGLNGSIVLPTVDITTSEQQILNKWVLIFDPFVEKLLDEVDAALQLKDLKSVLVGINAVLNKIDAIQDHYNATTTVGLSANAMEQRNAYIYTVLEVVHNAAVKGLEKVKGSTTLAIKEVNFAINNYNFQPLFSQTPITTVISQNYVISPSKLPTNPGSVITLPTFPGGVITIPKVPINTGGIPTKEGTNDTTGEDDEVLDVEIITDVPENTPNNSKNSRTTKIVVGGLILLALAAAATKAASKKKEKKKPIAKKATKNK</sequence>
<name>A0A6N8HBD6_9FLAO</name>
<feature type="compositionally biased region" description="Basic residues" evidence="1">
    <location>
        <begin position="318"/>
        <end position="336"/>
    </location>
</feature>
<accession>A0A6N8HBD6</accession>
<gene>
    <name evidence="3" type="ORF">GN157_05605</name>
</gene>
<keyword evidence="4" id="KW-1185">Reference proteome</keyword>
<dbReference type="OrthoDB" id="1380107at2"/>
<dbReference type="EMBL" id="WOWP01000016">
    <property type="protein sequence ID" value="MUV03180.1"/>
    <property type="molecule type" value="Genomic_DNA"/>
</dbReference>
<organism evidence="3 4">
    <name type="scientific">Flavobacterium rakeshii</name>
    <dbReference type="NCBI Taxonomy" id="1038845"/>
    <lineage>
        <taxon>Bacteria</taxon>
        <taxon>Pseudomonadati</taxon>
        <taxon>Bacteroidota</taxon>
        <taxon>Flavobacteriia</taxon>
        <taxon>Flavobacteriales</taxon>
        <taxon>Flavobacteriaceae</taxon>
        <taxon>Flavobacterium</taxon>
    </lineage>
</organism>
<keyword evidence="2" id="KW-0812">Transmembrane</keyword>
<comment type="caution">
    <text evidence="3">The sequence shown here is derived from an EMBL/GenBank/DDBJ whole genome shotgun (WGS) entry which is preliminary data.</text>
</comment>
<protein>
    <submittedName>
        <fullName evidence="3">Uncharacterized protein</fullName>
    </submittedName>
</protein>